<dbReference type="EMBL" id="BTRK01000004">
    <property type="protein sequence ID" value="GMR48882.1"/>
    <property type="molecule type" value="Genomic_DNA"/>
</dbReference>
<keyword evidence="2" id="KW-0677">Repeat</keyword>
<evidence type="ECO:0000313" key="10">
    <source>
        <dbReference type="Proteomes" id="UP001328107"/>
    </source>
</evidence>
<feature type="compositionally biased region" description="Basic and acidic residues" evidence="6">
    <location>
        <begin position="480"/>
        <end position="495"/>
    </location>
</feature>
<dbReference type="PROSITE" id="PS51303">
    <property type="entry name" value="PET"/>
    <property type="match status" value="1"/>
</dbReference>
<keyword evidence="1 5" id="KW-0479">Metal-binding</keyword>
<dbReference type="PROSITE" id="PS00478">
    <property type="entry name" value="LIM_DOMAIN_1"/>
    <property type="match status" value="1"/>
</dbReference>
<keyword evidence="10" id="KW-1185">Reference proteome</keyword>
<protein>
    <recommendedName>
        <fullName evidence="11">LIM domain containing protein</fullName>
    </recommendedName>
</protein>
<dbReference type="SMART" id="SM00132">
    <property type="entry name" value="LIM"/>
    <property type="match status" value="3"/>
</dbReference>
<dbReference type="PANTHER" id="PTHR24211">
    <property type="entry name" value="LIM DOMAIN-CONTAINING PROTEIN"/>
    <property type="match status" value="1"/>
</dbReference>
<dbReference type="PROSITE" id="PS50023">
    <property type="entry name" value="LIM_DOMAIN_2"/>
    <property type="match status" value="1"/>
</dbReference>
<keyword evidence="4 5" id="KW-0440">LIM domain</keyword>
<dbReference type="Gene3D" id="2.10.110.10">
    <property type="entry name" value="Cysteine Rich Protein"/>
    <property type="match status" value="3"/>
</dbReference>
<dbReference type="Pfam" id="PF06297">
    <property type="entry name" value="PET"/>
    <property type="match status" value="1"/>
</dbReference>
<evidence type="ECO:0000256" key="6">
    <source>
        <dbReference type="SAM" id="MobiDB-lite"/>
    </source>
</evidence>
<evidence type="ECO:0000256" key="3">
    <source>
        <dbReference type="ARBA" id="ARBA00022833"/>
    </source>
</evidence>
<evidence type="ECO:0000313" key="9">
    <source>
        <dbReference type="EMBL" id="GMR48882.1"/>
    </source>
</evidence>
<dbReference type="InterPro" id="IPR047120">
    <property type="entry name" value="Pk/Esn/Tes"/>
</dbReference>
<dbReference type="Pfam" id="PF00412">
    <property type="entry name" value="LIM"/>
    <property type="match status" value="3"/>
</dbReference>
<feature type="domain" description="PET" evidence="8">
    <location>
        <begin position="40"/>
        <end position="148"/>
    </location>
</feature>
<feature type="compositionally biased region" description="Basic and acidic residues" evidence="6">
    <location>
        <begin position="14"/>
        <end position="27"/>
    </location>
</feature>
<evidence type="ECO:0000256" key="2">
    <source>
        <dbReference type="ARBA" id="ARBA00022737"/>
    </source>
</evidence>
<accession>A0AAN5I1W7</accession>
<feature type="compositionally biased region" description="Low complexity" evidence="6">
    <location>
        <begin position="447"/>
        <end position="458"/>
    </location>
</feature>
<reference evidence="10" key="1">
    <citation type="submission" date="2022-10" db="EMBL/GenBank/DDBJ databases">
        <title>Genome assembly of Pristionchus species.</title>
        <authorList>
            <person name="Yoshida K."/>
            <person name="Sommer R.J."/>
        </authorList>
    </citation>
    <scope>NUCLEOTIDE SEQUENCE [LARGE SCALE GENOMIC DNA]</scope>
    <source>
        <strain evidence="10">RS5460</strain>
    </source>
</reference>
<dbReference type="AlphaFoldDB" id="A0AAN5I1W7"/>
<name>A0AAN5I1W7_9BILA</name>
<dbReference type="InterPro" id="IPR010442">
    <property type="entry name" value="PET_domain"/>
</dbReference>
<evidence type="ECO:0000259" key="8">
    <source>
        <dbReference type="PROSITE" id="PS51303"/>
    </source>
</evidence>
<keyword evidence="3 5" id="KW-0862">Zinc</keyword>
<dbReference type="Proteomes" id="UP001328107">
    <property type="component" value="Unassembled WGS sequence"/>
</dbReference>
<feature type="region of interest" description="Disordered" evidence="6">
    <location>
        <begin position="355"/>
        <end position="380"/>
    </location>
</feature>
<feature type="region of interest" description="Disordered" evidence="6">
    <location>
        <begin position="413"/>
        <end position="521"/>
    </location>
</feature>
<sequence length="521" mass="59041">MHHHRSNLSVRRAPSRDLSSRSSREDEAASPSLRIRIAAADSLGATHSDDDSGCIVDEYAWVPSGVRPDTVHAYFSSLPAERVPLVGSSGAKWRLRQLRHQLPPHDSDPSYCGHQSEDEKRQIEHFDKRRQEECLGRGTVQLVPYDRTPNCAQCTQPLQEDSVGVWAERVRAWYHPACFVCHSCRELLVDLVYFKYNSSIYCGRHHAEELIPRCTRCDELIFSNECVETSDGHSYHMDHFKCSRCECNLAEQRYSRMPNGQYVCGSCSKLPSCSGCNQPISTNETTINQGELQWHATPRCFRCGVCQRSLLGQSFALSSPSSSSMSSLRCNPSCPKQSSRSMEHIYETVMSECSSLSSPFSPRRRLHPSHSERNPLAGFSPIGFSRSPAVASPIGDNHYECLRPTMYSDLSNYYTSSSSSDTDDDDHSSPAPPPPAPMRQQFHHQQHPQQIQYPQQFPVTVHDFPPRTRPPKHARPQKMQQRDANQKERRKEYKQQKQSSSTSPKHLPYAQKKSNSKCIVS</sequence>
<evidence type="ECO:0008006" key="11">
    <source>
        <dbReference type="Google" id="ProtNLM"/>
    </source>
</evidence>
<gene>
    <name evidence="9" type="ORF">PMAYCL1PPCAC_19077</name>
</gene>
<evidence type="ECO:0000256" key="1">
    <source>
        <dbReference type="ARBA" id="ARBA00022723"/>
    </source>
</evidence>
<feature type="region of interest" description="Disordered" evidence="6">
    <location>
        <begin position="1"/>
        <end position="30"/>
    </location>
</feature>
<dbReference type="PANTHER" id="PTHR24211:SF20">
    <property type="entry name" value="PROTEIN ESPINAS-RELATED"/>
    <property type="match status" value="1"/>
</dbReference>
<evidence type="ECO:0000259" key="7">
    <source>
        <dbReference type="PROSITE" id="PS50023"/>
    </source>
</evidence>
<evidence type="ECO:0000256" key="4">
    <source>
        <dbReference type="ARBA" id="ARBA00023038"/>
    </source>
</evidence>
<evidence type="ECO:0000256" key="5">
    <source>
        <dbReference type="PROSITE-ProRule" id="PRU00125"/>
    </source>
</evidence>
<dbReference type="CDD" id="cd09827">
    <property type="entry name" value="PET_Prickle"/>
    <property type="match status" value="1"/>
</dbReference>
<proteinExistence type="predicted"/>
<comment type="caution">
    <text evidence="9">The sequence shown here is derived from an EMBL/GenBank/DDBJ whole genome shotgun (WGS) entry which is preliminary data.</text>
</comment>
<organism evidence="9 10">
    <name type="scientific">Pristionchus mayeri</name>
    <dbReference type="NCBI Taxonomy" id="1317129"/>
    <lineage>
        <taxon>Eukaryota</taxon>
        <taxon>Metazoa</taxon>
        <taxon>Ecdysozoa</taxon>
        <taxon>Nematoda</taxon>
        <taxon>Chromadorea</taxon>
        <taxon>Rhabditida</taxon>
        <taxon>Rhabditina</taxon>
        <taxon>Diplogasteromorpha</taxon>
        <taxon>Diplogasteroidea</taxon>
        <taxon>Neodiplogasteridae</taxon>
        <taxon>Pristionchus</taxon>
    </lineage>
</organism>
<dbReference type="InterPro" id="IPR033723">
    <property type="entry name" value="PET_prickle"/>
</dbReference>
<feature type="compositionally biased region" description="Polar residues" evidence="6">
    <location>
        <begin position="512"/>
        <end position="521"/>
    </location>
</feature>
<feature type="domain" description="LIM zinc-binding" evidence="7">
    <location>
        <begin position="149"/>
        <end position="212"/>
    </location>
</feature>
<dbReference type="SUPFAM" id="SSF57716">
    <property type="entry name" value="Glucocorticoid receptor-like (DNA-binding domain)"/>
    <property type="match status" value="1"/>
</dbReference>
<dbReference type="CDD" id="cd09340">
    <property type="entry name" value="LIM1_Testin_like"/>
    <property type="match status" value="1"/>
</dbReference>
<dbReference type="InterPro" id="IPR001781">
    <property type="entry name" value="Znf_LIM"/>
</dbReference>
<dbReference type="GO" id="GO:0008270">
    <property type="term" value="F:zinc ion binding"/>
    <property type="evidence" value="ECO:0007669"/>
    <property type="project" value="InterPro"/>
</dbReference>